<reference evidence="2" key="1">
    <citation type="journal article" date="2016" name="Nature">
        <title>Redefining the invertebrate RNA virosphere.</title>
        <authorList>
            <person name="Shi M."/>
            <person name="Lin X.D."/>
            <person name="Tian J.H."/>
            <person name="Chen L.J."/>
            <person name="Chen X."/>
            <person name="Li C.X."/>
            <person name="Qin X.C."/>
            <person name="Li J."/>
            <person name="Cao J.P."/>
            <person name="Eden J.S."/>
            <person name="Buchmann J."/>
            <person name="Wang W."/>
            <person name="Xu J."/>
            <person name="Holmes E.C."/>
            <person name="Zhang Y.Z."/>
        </authorList>
    </citation>
    <scope>NUCLEOTIDE SEQUENCE</scope>
    <source>
        <strain evidence="2">BHTSS17606</strain>
    </source>
</reference>
<keyword evidence="2" id="KW-0543">Viral nucleoprotein</keyword>
<organism evidence="2">
    <name type="scientific">Beihai bunya-like virus 1</name>
    <dbReference type="NCBI Taxonomy" id="1922371"/>
    <lineage>
        <taxon>Viruses</taxon>
        <taxon>Riboviria</taxon>
    </lineage>
</organism>
<proteinExistence type="predicted"/>
<feature type="region of interest" description="Disordered" evidence="1">
    <location>
        <begin position="259"/>
        <end position="308"/>
    </location>
</feature>
<name>A0A1L3KPE2_9VIRU</name>
<accession>A0A1L3KPE2</accession>
<sequence length="308" mass="34275">MAMAANLTAFTFDDLMEEQFSSIAVPSDGYEALYYKGVDIPALLERAKRSARNLATFRQALRGAATVTYVRGCNLQKCLQKMTNPDERARFKGYLDALGVTASSTNLQPDTLTLSRIALIAPTYHPSFLHQGIKSAYNVMFSSLPKEVHCTSFSGCVPSDPNYDPYYYANLVYLTYFDTVINPDVKTKSTVQEIMGFANAARNSGLVSDDHKINFMDKLGLTIRKSESLQFCVNLIETNLHNDTKMAWRMMKGEVIRRDSFDPEMPELETSSESGEPVTEELSAALKGKGRGKKRPADDEAGPSHKKM</sequence>
<protein>
    <submittedName>
        <fullName evidence="2">Putative nucleoprotein</fullName>
    </submittedName>
</protein>
<keyword evidence="2" id="KW-0946">Virion</keyword>
<dbReference type="GO" id="GO:0019013">
    <property type="term" value="C:viral nucleocapsid"/>
    <property type="evidence" value="ECO:0007669"/>
    <property type="project" value="UniProtKB-KW"/>
</dbReference>
<dbReference type="EMBL" id="KX884750">
    <property type="protein sequence ID" value="APG79238.1"/>
    <property type="molecule type" value="Genomic_RNA"/>
</dbReference>
<evidence type="ECO:0000256" key="1">
    <source>
        <dbReference type="SAM" id="MobiDB-lite"/>
    </source>
</evidence>
<evidence type="ECO:0000313" key="2">
    <source>
        <dbReference type="EMBL" id="APG79238.1"/>
    </source>
</evidence>